<comment type="caution">
    <text evidence="2">The sequence shown here is derived from an EMBL/GenBank/DDBJ whole genome shotgun (WGS) entry which is preliminary data.</text>
</comment>
<proteinExistence type="predicted"/>
<evidence type="ECO:0000256" key="1">
    <source>
        <dbReference type="SAM" id="Phobius"/>
    </source>
</evidence>
<gene>
    <name evidence="2" type="ORF">MBESOW_P1459</name>
</gene>
<evidence type="ECO:0000313" key="2">
    <source>
        <dbReference type="EMBL" id="GBH30205.1"/>
    </source>
</evidence>
<sequence length="78" mass="8771">MISMFTFVAVTLFTLAFMMAIGTIAWMLLHYHDKMVAALLFQPIPQDAPVYHVRIRRPRVIPSARSANRALPNGMLAA</sequence>
<keyword evidence="1" id="KW-0472">Membrane</keyword>
<keyword evidence="3" id="KW-1185">Reference proteome</keyword>
<dbReference type="AlphaFoldDB" id="A0A401J0R0"/>
<feature type="transmembrane region" description="Helical" evidence="1">
    <location>
        <begin position="6"/>
        <end position="29"/>
    </location>
</feature>
<organism evidence="2 3">
    <name type="scientific">Sphingobium xenophagum</name>
    <dbReference type="NCBI Taxonomy" id="121428"/>
    <lineage>
        <taxon>Bacteria</taxon>
        <taxon>Pseudomonadati</taxon>
        <taxon>Pseudomonadota</taxon>
        <taxon>Alphaproteobacteria</taxon>
        <taxon>Sphingomonadales</taxon>
        <taxon>Sphingomonadaceae</taxon>
        <taxon>Sphingobium</taxon>
    </lineage>
</organism>
<keyword evidence="1" id="KW-1133">Transmembrane helix</keyword>
<evidence type="ECO:0000313" key="3">
    <source>
        <dbReference type="Proteomes" id="UP000290975"/>
    </source>
</evidence>
<accession>A0A401J0R0</accession>
<dbReference type="EMBL" id="BBQY01000004">
    <property type="protein sequence ID" value="GBH30205.1"/>
    <property type="molecule type" value="Genomic_DNA"/>
</dbReference>
<dbReference type="Proteomes" id="UP000290975">
    <property type="component" value="Unassembled WGS sequence"/>
</dbReference>
<keyword evidence="1" id="KW-0812">Transmembrane</keyword>
<name>A0A401J0R0_SPHXE</name>
<reference evidence="2 3" key="1">
    <citation type="submission" date="2014-12" db="EMBL/GenBank/DDBJ databases">
        <title>Whole genome sequencing of Sphingobium xenophagum OW59.</title>
        <authorList>
            <person name="Ohta Y."/>
            <person name="Nishi S."/>
            <person name="Hatada Y."/>
        </authorList>
    </citation>
    <scope>NUCLEOTIDE SEQUENCE [LARGE SCALE GENOMIC DNA]</scope>
    <source>
        <strain evidence="2 3">OW59</strain>
    </source>
</reference>
<protein>
    <submittedName>
        <fullName evidence="2">Uncharacterized protein</fullName>
    </submittedName>
</protein>